<gene>
    <name evidence="1" type="ORF">PV11_01416</name>
</gene>
<name>A0A0D1XD10_9EURO</name>
<dbReference type="AlphaFoldDB" id="A0A0D1XD10"/>
<dbReference type="OrthoDB" id="19232at2759"/>
<organism evidence="1 2">
    <name type="scientific">Exophiala sideris</name>
    <dbReference type="NCBI Taxonomy" id="1016849"/>
    <lineage>
        <taxon>Eukaryota</taxon>
        <taxon>Fungi</taxon>
        <taxon>Dikarya</taxon>
        <taxon>Ascomycota</taxon>
        <taxon>Pezizomycotina</taxon>
        <taxon>Eurotiomycetes</taxon>
        <taxon>Chaetothyriomycetidae</taxon>
        <taxon>Chaetothyriales</taxon>
        <taxon>Herpotrichiellaceae</taxon>
        <taxon>Exophiala</taxon>
    </lineage>
</organism>
<proteinExistence type="predicted"/>
<accession>A0A0D1XD10</accession>
<protein>
    <submittedName>
        <fullName evidence="1">Uncharacterized protein</fullName>
    </submittedName>
</protein>
<dbReference type="HOGENOM" id="CLU_1959595_0_0_1"/>
<dbReference type="EMBL" id="KN846951">
    <property type="protein sequence ID" value="KIV85756.1"/>
    <property type="molecule type" value="Genomic_DNA"/>
</dbReference>
<dbReference type="Proteomes" id="UP000053599">
    <property type="component" value="Unassembled WGS sequence"/>
</dbReference>
<evidence type="ECO:0000313" key="1">
    <source>
        <dbReference type="EMBL" id="KIV85756.1"/>
    </source>
</evidence>
<reference evidence="1 2" key="1">
    <citation type="submission" date="2015-01" db="EMBL/GenBank/DDBJ databases">
        <title>The Genome Sequence of Exophiala sideris CBS121828.</title>
        <authorList>
            <consortium name="The Broad Institute Genomics Platform"/>
            <person name="Cuomo C."/>
            <person name="de Hoog S."/>
            <person name="Gorbushina A."/>
            <person name="Stielow B."/>
            <person name="Teixiera M."/>
            <person name="Abouelleil A."/>
            <person name="Chapman S.B."/>
            <person name="Priest M."/>
            <person name="Young S.K."/>
            <person name="Wortman J."/>
            <person name="Nusbaum C."/>
            <person name="Birren B."/>
        </authorList>
    </citation>
    <scope>NUCLEOTIDE SEQUENCE [LARGE SCALE GENOMIC DNA]</scope>
    <source>
        <strain evidence="1 2">CBS 121828</strain>
    </source>
</reference>
<sequence>MDRKTIELVHLGIHPDQLALPEHYHYKYSIAKQVRILYLAAKKQETPVPHPPLRRVGTLPPPNHYNRGFDTTCCIDYHFFLFDRVDLRDCKNPTCQQHMRCGMAEMPKRRNKAWQILSSGGFKSSIHG</sequence>
<evidence type="ECO:0000313" key="2">
    <source>
        <dbReference type="Proteomes" id="UP000053599"/>
    </source>
</evidence>